<dbReference type="Proteomes" id="UP001208570">
    <property type="component" value="Unassembled WGS sequence"/>
</dbReference>
<sequence length="71" mass="8630">MQRWQEITQWTISQRRQNQIATSHYGRTLVIKAWRVWHEAISVGIRKQLLMPQAMWMHNKRLTAQSFHKCV</sequence>
<proteinExistence type="predicted"/>
<name>A0AAD9IPN6_9ANNE</name>
<comment type="caution">
    <text evidence="1">The sequence shown here is derived from an EMBL/GenBank/DDBJ whole genome shotgun (WGS) entry which is preliminary data.</text>
</comment>
<organism evidence="1 2">
    <name type="scientific">Paralvinella palmiformis</name>
    <dbReference type="NCBI Taxonomy" id="53620"/>
    <lineage>
        <taxon>Eukaryota</taxon>
        <taxon>Metazoa</taxon>
        <taxon>Spiralia</taxon>
        <taxon>Lophotrochozoa</taxon>
        <taxon>Annelida</taxon>
        <taxon>Polychaeta</taxon>
        <taxon>Sedentaria</taxon>
        <taxon>Canalipalpata</taxon>
        <taxon>Terebellida</taxon>
        <taxon>Terebelliformia</taxon>
        <taxon>Alvinellidae</taxon>
        <taxon>Paralvinella</taxon>
    </lineage>
</organism>
<evidence type="ECO:0000313" key="1">
    <source>
        <dbReference type="EMBL" id="KAK2138424.1"/>
    </source>
</evidence>
<reference evidence="1" key="1">
    <citation type="journal article" date="2023" name="Mol. Biol. Evol.">
        <title>Third-Generation Sequencing Reveals the Adaptive Role of the Epigenome in Three Deep-Sea Polychaetes.</title>
        <authorList>
            <person name="Perez M."/>
            <person name="Aroh O."/>
            <person name="Sun Y."/>
            <person name="Lan Y."/>
            <person name="Juniper S.K."/>
            <person name="Young C.R."/>
            <person name="Angers B."/>
            <person name="Qian P.Y."/>
        </authorList>
    </citation>
    <scope>NUCLEOTIDE SEQUENCE</scope>
    <source>
        <strain evidence="1">P08H-3</strain>
    </source>
</reference>
<gene>
    <name evidence="1" type="ORF">LSH36_3080g00001</name>
</gene>
<accession>A0AAD9IPN6</accession>
<evidence type="ECO:0000313" key="2">
    <source>
        <dbReference type="Proteomes" id="UP001208570"/>
    </source>
</evidence>
<keyword evidence="2" id="KW-1185">Reference proteome</keyword>
<protein>
    <submittedName>
        <fullName evidence="1">Uncharacterized protein</fullName>
    </submittedName>
</protein>
<dbReference type="AlphaFoldDB" id="A0AAD9IPN6"/>
<dbReference type="EMBL" id="JAODUP010003067">
    <property type="protein sequence ID" value="KAK2138424.1"/>
    <property type="molecule type" value="Genomic_DNA"/>
</dbReference>